<reference evidence="2 3" key="1">
    <citation type="journal article" date="2024" name="Ann. Entomol. Soc. Am.">
        <title>Genomic analyses of the southern and eastern yellowjacket wasps (Hymenoptera: Vespidae) reveal evolutionary signatures of social life.</title>
        <authorList>
            <person name="Catto M.A."/>
            <person name="Caine P.B."/>
            <person name="Orr S.E."/>
            <person name="Hunt B.G."/>
            <person name="Goodisman M.A.D."/>
        </authorList>
    </citation>
    <scope>NUCLEOTIDE SEQUENCE [LARGE SCALE GENOMIC DNA]</scope>
    <source>
        <strain evidence="2">232</strain>
        <tissue evidence="2">Head and thorax</tissue>
    </source>
</reference>
<keyword evidence="1" id="KW-0472">Membrane</keyword>
<evidence type="ECO:0000313" key="3">
    <source>
        <dbReference type="Proteomes" id="UP001607303"/>
    </source>
</evidence>
<accession>A0ABD2CJQ4</accession>
<sequence>MNLQMQQPPHVETWIEKCRKNFFYHTYARHHTYIFPIYFYILLLTSVGWDSWIELLAQGLWTALFQHCVELSGGTLGGNLE</sequence>
<comment type="caution">
    <text evidence="2">The sequence shown here is derived from an EMBL/GenBank/DDBJ whole genome shotgun (WGS) entry which is preliminary data.</text>
</comment>
<dbReference type="Proteomes" id="UP001607303">
    <property type="component" value="Unassembled WGS sequence"/>
</dbReference>
<proteinExistence type="predicted"/>
<gene>
    <name evidence="2" type="ORF">V1477_006190</name>
</gene>
<dbReference type="AlphaFoldDB" id="A0ABD2CJQ4"/>
<protein>
    <submittedName>
        <fullName evidence="2">Uncharacterized protein</fullName>
    </submittedName>
</protein>
<feature type="transmembrane region" description="Helical" evidence="1">
    <location>
        <begin position="33"/>
        <end position="52"/>
    </location>
</feature>
<organism evidence="2 3">
    <name type="scientific">Vespula maculifrons</name>
    <name type="common">Eastern yellow jacket</name>
    <name type="synonym">Wasp</name>
    <dbReference type="NCBI Taxonomy" id="7453"/>
    <lineage>
        <taxon>Eukaryota</taxon>
        <taxon>Metazoa</taxon>
        <taxon>Ecdysozoa</taxon>
        <taxon>Arthropoda</taxon>
        <taxon>Hexapoda</taxon>
        <taxon>Insecta</taxon>
        <taxon>Pterygota</taxon>
        <taxon>Neoptera</taxon>
        <taxon>Endopterygota</taxon>
        <taxon>Hymenoptera</taxon>
        <taxon>Apocrita</taxon>
        <taxon>Aculeata</taxon>
        <taxon>Vespoidea</taxon>
        <taxon>Vespidae</taxon>
        <taxon>Vespinae</taxon>
        <taxon>Vespula</taxon>
    </lineage>
</organism>
<name>A0ABD2CJQ4_VESMC</name>
<keyword evidence="1" id="KW-1133">Transmembrane helix</keyword>
<evidence type="ECO:0000256" key="1">
    <source>
        <dbReference type="SAM" id="Phobius"/>
    </source>
</evidence>
<dbReference type="EMBL" id="JAYRBN010000043">
    <property type="protein sequence ID" value="KAL2745335.1"/>
    <property type="molecule type" value="Genomic_DNA"/>
</dbReference>
<keyword evidence="3" id="KW-1185">Reference proteome</keyword>
<evidence type="ECO:0000313" key="2">
    <source>
        <dbReference type="EMBL" id="KAL2745335.1"/>
    </source>
</evidence>
<keyword evidence="1" id="KW-0812">Transmembrane</keyword>